<evidence type="ECO:0000313" key="1">
    <source>
        <dbReference type="EMBL" id="MDQ0318120.1"/>
    </source>
</evidence>
<dbReference type="Proteomes" id="UP001230207">
    <property type="component" value="Unassembled WGS sequence"/>
</dbReference>
<sequence length="37" mass="4179">MTSQRKLASPGFFQVLWSALLLGRARETDLFTAPRGR</sequence>
<protein>
    <submittedName>
        <fullName evidence="1">Uncharacterized protein</fullName>
    </submittedName>
</protein>
<name>A0ABU0BIN3_9HYPH</name>
<keyword evidence="2" id="KW-1185">Reference proteome</keyword>
<reference evidence="1 2" key="1">
    <citation type="submission" date="2023-07" db="EMBL/GenBank/DDBJ databases">
        <title>Genomic Encyclopedia of Type Strains, Phase IV (KMG-IV): sequencing the most valuable type-strain genomes for metagenomic binning, comparative biology and taxonomic classification.</title>
        <authorList>
            <person name="Goeker M."/>
        </authorList>
    </citation>
    <scope>NUCLEOTIDE SEQUENCE [LARGE SCALE GENOMIC DNA]</scope>
    <source>
        <strain evidence="1 2">DSM 1112</strain>
    </source>
</reference>
<comment type="caution">
    <text evidence="1">The sequence shown here is derived from an EMBL/GenBank/DDBJ whole genome shotgun (WGS) entry which is preliminary data.</text>
</comment>
<dbReference type="EMBL" id="JAUSVF010000001">
    <property type="protein sequence ID" value="MDQ0318120.1"/>
    <property type="molecule type" value="Genomic_DNA"/>
</dbReference>
<proteinExistence type="predicted"/>
<accession>A0ABU0BIN3</accession>
<evidence type="ECO:0000313" key="2">
    <source>
        <dbReference type="Proteomes" id="UP001230207"/>
    </source>
</evidence>
<gene>
    <name evidence="1" type="ORF">QO002_000258</name>
</gene>
<organism evidence="1 2">
    <name type="scientific">Pararhizobium capsulatum DSM 1112</name>
    <dbReference type="NCBI Taxonomy" id="1121113"/>
    <lineage>
        <taxon>Bacteria</taxon>
        <taxon>Pseudomonadati</taxon>
        <taxon>Pseudomonadota</taxon>
        <taxon>Alphaproteobacteria</taxon>
        <taxon>Hyphomicrobiales</taxon>
        <taxon>Rhizobiaceae</taxon>
        <taxon>Rhizobium/Agrobacterium group</taxon>
        <taxon>Pararhizobium</taxon>
    </lineage>
</organism>